<dbReference type="Gene3D" id="3.10.450.710">
    <property type="entry name" value="Tgt2/MlaC"/>
    <property type="match status" value="1"/>
</dbReference>
<evidence type="ECO:0000256" key="1">
    <source>
        <dbReference type="SAM" id="SignalP"/>
    </source>
</evidence>
<dbReference type="Pfam" id="PF05494">
    <property type="entry name" value="MlaC"/>
    <property type="match status" value="1"/>
</dbReference>
<feature type="chain" id="PRO_5045449006" evidence="1">
    <location>
        <begin position="30"/>
        <end position="199"/>
    </location>
</feature>
<dbReference type="InterPro" id="IPR042245">
    <property type="entry name" value="Tgt2/MlaC_sf"/>
</dbReference>
<keyword evidence="3" id="KW-1185">Reference proteome</keyword>
<dbReference type="InterPro" id="IPR006311">
    <property type="entry name" value="TAT_signal"/>
</dbReference>
<comment type="caution">
    <text evidence="2">The sequence shown here is derived from an EMBL/GenBank/DDBJ whole genome shotgun (WGS) entry which is preliminary data.</text>
</comment>
<protein>
    <submittedName>
        <fullName evidence="2">ABC transporter substrate-binding protein</fullName>
    </submittedName>
</protein>
<organism evidence="2 3">
    <name type="scientific">Sphingomonas natans</name>
    <dbReference type="NCBI Taxonomy" id="3063330"/>
    <lineage>
        <taxon>Bacteria</taxon>
        <taxon>Pseudomonadati</taxon>
        <taxon>Pseudomonadota</taxon>
        <taxon>Alphaproteobacteria</taxon>
        <taxon>Sphingomonadales</taxon>
        <taxon>Sphingomonadaceae</taxon>
        <taxon>Sphingomonas</taxon>
    </lineage>
</organism>
<evidence type="ECO:0000313" key="2">
    <source>
        <dbReference type="EMBL" id="MDO6414761.1"/>
    </source>
</evidence>
<dbReference type="Proteomes" id="UP001169764">
    <property type="component" value="Unassembled WGS sequence"/>
</dbReference>
<accession>A0ABT8Y8V6</accession>
<evidence type="ECO:0000313" key="3">
    <source>
        <dbReference type="Proteomes" id="UP001169764"/>
    </source>
</evidence>
<dbReference type="PANTHER" id="PTHR36573:SF1">
    <property type="entry name" value="INTERMEMBRANE PHOSPHOLIPID TRANSPORT SYSTEM BINDING PROTEIN MLAC"/>
    <property type="match status" value="1"/>
</dbReference>
<proteinExistence type="predicted"/>
<dbReference type="InterPro" id="IPR008869">
    <property type="entry name" value="MlaC/ttg2D"/>
</dbReference>
<gene>
    <name evidence="2" type="ORF">Q4F19_10260</name>
</gene>
<keyword evidence="1" id="KW-0732">Signal</keyword>
<dbReference type="PROSITE" id="PS51318">
    <property type="entry name" value="TAT"/>
    <property type="match status" value="1"/>
</dbReference>
<dbReference type="RefSeq" id="WP_303542236.1">
    <property type="nucleotide sequence ID" value="NZ_JAUOTP010000004.1"/>
</dbReference>
<reference evidence="2" key="1">
    <citation type="submission" date="2023-07" db="EMBL/GenBank/DDBJ databases">
        <authorList>
            <person name="Kim M."/>
        </authorList>
    </citation>
    <scope>NUCLEOTIDE SEQUENCE</scope>
    <source>
        <strain evidence="2">BIUV-7</strain>
    </source>
</reference>
<dbReference type="EMBL" id="JAUOTP010000004">
    <property type="protein sequence ID" value="MDO6414761.1"/>
    <property type="molecule type" value="Genomic_DNA"/>
</dbReference>
<dbReference type="PANTHER" id="PTHR36573">
    <property type="entry name" value="INTERMEMBRANE PHOSPHOLIPID TRANSPORT SYSTEM BINDING PROTEIN MLAC"/>
    <property type="match status" value="1"/>
</dbReference>
<feature type="signal peptide" evidence="1">
    <location>
        <begin position="1"/>
        <end position="29"/>
    </location>
</feature>
<sequence length="199" mass="21174">MTPTRSFLTALACTTAALAAPLATMPAQAAVDSSDPQRFIQTLTADGFVAMKTGNKAAARAQFRTLLASHVAVDQIGDRLVRRWLPTITPAQKAAYKQALPTYIVGTYADRLFEYSDATIKIIRAQPAGGGVDVMTQVIKPGNQPIPAVWSVSQVGGAWKVANLRVGGINVAMAQAADFDSVIQREGFDALIKKMKARG</sequence>
<name>A0ABT8Y8V6_9SPHN</name>